<dbReference type="Proteomes" id="UP000292919">
    <property type="component" value="Unassembled WGS sequence"/>
</dbReference>
<dbReference type="Gene3D" id="2.20.200.10">
    <property type="entry name" value="Outer membrane efflux proteins (OEP)"/>
    <property type="match status" value="1"/>
</dbReference>
<comment type="similarity">
    <text evidence="1 2">Belongs to the outer membrane factor (OMF) (TC 1.B.17) family.</text>
</comment>
<feature type="coiled-coil region" evidence="3">
    <location>
        <begin position="223"/>
        <end position="250"/>
    </location>
</feature>
<gene>
    <name evidence="4" type="ORF">EB812_05300</name>
</gene>
<comment type="caution">
    <text evidence="4">The sequence shown here is derived from an EMBL/GenBank/DDBJ whole genome shotgun (WGS) entry which is preliminary data.</text>
</comment>
<keyword evidence="2" id="KW-0812">Transmembrane</keyword>
<keyword evidence="2" id="KW-1134">Transmembrane beta strand</keyword>
<evidence type="ECO:0000313" key="4">
    <source>
        <dbReference type="EMBL" id="TBH80549.1"/>
    </source>
</evidence>
<sequence length="478" mass="51234">MDTTRVPTVVALVLTLWLAACSLAPEYQRPAAPIPSSVTDAGYGPDVVAPAAGQPADAAAPGWRDFFTDDQLRALIAEGLQQNRDLKLAVLAVAEARAQYGVQRAERLPQLSLDGSDTVSGSFYDQKPKDKFAPMLTIPAFELDFFGRVKNLSGAALERYLASEEAAKTAQISLVAQIAQSWADLRLARESLQLARETAQSWQASYAFMENRLRSGQASVLELEQARGAAASAQAALAQQEQEAVRAANALSLLLGSFEKRNLPPAVPLAEQVMAPLPSSLASSVLLRRPDVLEAEHKLRAANADIGAARAAFFPVISLTGSAGYASGALTSLFDGAASVWTFVPRLVLPIFTAGRNKANLDLATVRKESSVTTYEKTLQTAFREVADALMTRQHYAGQLAAQQEYLAVQRRVLALAKGRYASGTISYIEVLDAQRTVYAAEQALLTIRRNQLVNDSNLYAALGGGQTEHAPAPAVRP</sequence>
<dbReference type="InterPro" id="IPR003423">
    <property type="entry name" value="OMP_efflux"/>
</dbReference>
<dbReference type="SUPFAM" id="SSF56954">
    <property type="entry name" value="Outer membrane efflux proteins (OEP)"/>
    <property type="match status" value="1"/>
</dbReference>
<evidence type="ECO:0000313" key="5">
    <source>
        <dbReference type="Proteomes" id="UP000292919"/>
    </source>
</evidence>
<dbReference type="EMBL" id="SIXC01000005">
    <property type="protein sequence ID" value="TBH80549.1"/>
    <property type="molecule type" value="Genomic_DNA"/>
</dbReference>
<dbReference type="PANTHER" id="PTHR30203">
    <property type="entry name" value="OUTER MEMBRANE CATION EFFLUX PROTEIN"/>
    <property type="match status" value="1"/>
</dbReference>
<evidence type="ECO:0000256" key="1">
    <source>
        <dbReference type="ARBA" id="ARBA00007613"/>
    </source>
</evidence>
<dbReference type="GO" id="GO:0005886">
    <property type="term" value="C:plasma membrane"/>
    <property type="evidence" value="ECO:0007669"/>
    <property type="project" value="UniProtKB-SubCell"/>
</dbReference>
<dbReference type="Gene3D" id="1.20.1600.10">
    <property type="entry name" value="Outer membrane efflux proteins (OEP)"/>
    <property type="match status" value="1"/>
</dbReference>
<evidence type="ECO:0000256" key="2">
    <source>
        <dbReference type="RuleBase" id="RU362097"/>
    </source>
</evidence>
<keyword evidence="2" id="KW-0564">Palmitate</keyword>
<dbReference type="InterPro" id="IPR010131">
    <property type="entry name" value="MdtP/NodT-like"/>
</dbReference>
<keyword evidence="2" id="KW-0472">Membrane</keyword>
<dbReference type="RefSeq" id="WP_118230196.1">
    <property type="nucleotide sequence ID" value="NZ_DBFBQU010000256.1"/>
</dbReference>
<dbReference type="NCBIfam" id="TIGR01845">
    <property type="entry name" value="outer_NodT"/>
    <property type="match status" value="1"/>
</dbReference>
<reference evidence="4 5" key="1">
    <citation type="submission" date="2018-12" db="EMBL/GenBank/DDBJ databases">
        <title>First genome draft of Desulfovibrio legallis sp. nov.</title>
        <authorList>
            <person name="Ben Dhia O."/>
            <person name="Najjari A."/>
            <person name="Ferjani R."/>
            <person name="Fhoula I."/>
            <person name="Fardeau M.-L."/>
            <person name="Boudabbous A."/>
            <person name="Ouzari H.I."/>
        </authorList>
    </citation>
    <scope>NUCLEOTIDE SEQUENCE [LARGE SCALE GENOMIC DNA]</scope>
    <source>
        <strain evidence="4 5">H1T</strain>
    </source>
</reference>
<dbReference type="PROSITE" id="PS51257">
    <property type="entry name" value="PROKAR_LIPOPROTEIN"/>
    <property type="match status" value="1"/>
</dbReference>
<keyword evidence="5" id="KW-1185">Reference proteome</keyword>
<keyword evidence="3" id="KW-0175">Coiled coil</keyword>
<name>A0A6H3FBW4_9BACT</name>
<evidence type="ECO:0000256" key="3">
    <source>
        <dbReference type="SAM" id="Coils"/>
    </source>
</evidence>
<dbReference type="AlphaFoldDB" id="A0A6H3FBW4"/>
<dbReference type="GO" id="GO:0015562">
    <property type="term" value="F:efflux transmembrane transporter activity"/>
    <property type="evidence" value="ECO:0007669"/>
    <property type="project" value="InterPro"/>
</dbReference>
<dbReference type="Pfam" id="PF02321">
    <property type="entry name" value="OEP"/>
    <property type="match status" value="2"/>
</dbReference>
<dbReference type="PANTHER" id="PTHR30203:SF32">
    <property type="entry name" value="CATION EFFLUX SYSTEM PROTEIN CUSC"/>
    <property type="match status" value="1"/>
</dbReference>
<protein>
    <submittedName>
        <fullName evidence="4">Efflux transporter outer membrane subunit</fullName>
    </submittedName>
</protein>
<comment type="subcellular location">
    <subcellularLocation>
        <location evidence="2">Cell membrane</location>
        <topology evidence="2">Lipid-anchor</topology>
    </subcellularLocation>
</comment>
<organism evidence="4 5">
    <name type="scientific">Desulfovibrio legallii</name>
    <dbReference type="NCBI Taxonomy" id="571438"/>
    <lineage>
        <taxon>Bacteria</taxon>
        <taxon>Pseudomonadati</taxon>
        <taxon>Thermodesulfobacteriota</taxon>
        <taxon>Desulfovibrionia</taxon>
        <taxon>Desulfovibrionales</taxon>
        <taxon>Desulfovibrionaceae</taxon>
        <taxon>Desulfovibrio</taxon>
    </lineage>
</organism>
<accession>A0A6H3FBW4</accession>
<proteinExistence type="inferred from homology"/>
<keyword evidence="2" id="KW-0449">Lipoprotein</keyword>